<evidence type="ECO:0000313" key="3">
    <source>
        <dbReference type="Proteomes" id="UP000280955"/>
    </source>
</evidence>
<gene>
    <name evidence="2" type="ORF">BDD30_2779</name>
</gene>
<keyword evidence="3" id="KW-1185">Reference proteome</keyword>
<comment type="caution">
    <text evidence="2">The sequence shown here is derived from an EMBL/GenBank/DDBJ whole genome shotgun (WGS) entry which is preliminary data.</text>
</comment>
<accession>A0ABX9SKA1</accession>
<sequence>MTINIAPFQYYMLEYEKIFLARQNNAAILYELPSDVSDLQVKIAALGIFELFPALKSVFKKTSGEWHASLNTKDVSLYYSEIECHEDEQITEAANRIFHDYNYHLNISEGPLTHFILIRKDTERNLLFIGNHLVYDKLSLRNIESSMWKLLHNKTAILPHCRFLDWTSEVTHYLHNDFHKDISYWLNTDWNKSAQLPVFQHIETKPATRKSWTVQFSPSASQYLLSSMGTSITLIDILLAKLNLAVSEFMSSSSLSVELWDNGRDSLKDRSSVGPYTSFWPILINKSSGSLLDEAKKIGYTRATVPPKYGYLLGRFKGRSEYERRLFESIPTPQFKVNFLGHISGTRRNTKKLLRITKLPSCIPIDHLAYSHISIIFSVENGIVTMNWSHSSAAHKEEDLKQIAKIMIDMSL</sequence>
<protein>
    <submittedName>
        <fullName evidence="2">Condensation domain-containing protein</fullName>
    </submittedName>
</protein>
<evidence type="ECO:0000259" key="1">
    <source>
        <dbReference type="Pfam" id="PF00668"/>
    </source>
</evidence>
<proteinExistence type="predicted"/>
<dbReference type="EMBL" id="RBLJ01000003">
    <property type="protein sequence ID" value="RKS57951.1"/>
    <property type="molecule type" value="Genomic_DNA"/>
</dbReference>
<dbReference type="Gene3D" id="3.30.559.30">
    <property type="entry name" value="Nonribosomal peptide synthetase, condensation domain"/>
    <property type="match status" value="1"/>
</dbReference>
<dbReference type="SUPFAM" id="SSF52777">
    <property type="entry name" value="CoA-dependent acyltransferases"/>
    <property type="match status" value="2"/>
</dbReference>
<name>A0ABX9SKA1_9GAMM</name>
<dbReference type="InterPro" id="IPR001242">
    <property type="entry name" value="Condensation_dom"/>
</dbReference>
<dbReference type="Gene3D" id="3.30.559.10">
    <property type="entry name" value="Chloramphenicol acetyltransferase-like domain"/>
    <property type="match status" value="1"/>
</dbReference>
<dbReference type="Proteomes" id="UP000280955">
    <property type="component" value="Unassembled WGS sequence"/>
</dbReference>
<dbReference type="RefSeq" id="WP_012776815.1">
    <property type="nucleotide sequence ID" value="NC_012962.1"/>
</dbReference>
<organism evidence="2 3">
    <name type="scientific">Photorhabdus asymbiotica</name>
    <dbReference type="NCBI Taxonomy" id="291112"/>
    <lineage>
        <taxon>Bacteria</taxon>
        <taxon>Pseudomonadati</taxon>
        <taxon>Pseudomonadota</taxon>
        <taxon>Gammaproteobacteria</taxon>
        <taxon>Enterobacterales</taxon>
        <taxon>Morganellaceae</taxon>
        <taxon>Photorhabdus</taxon>
    </lineage>
</organism>
<reference evidence="2 3" key="1">
    <citation type="submission" date="2018-10" db="EMBL/GenBank/DDBJ databases">
        <title>Genomic Encyclopedia of Archaeal and Bacterial Type Strains, Phase II (KMG-II): from individual species to whole genera.</title>
        <authorList>
            <person name="Goeker M."/>
        </authorList>
    </citation>
    <scope>NUCLEOTIDE SEQUENCE [LARGE SCALE GENOMIC DNA]</scope>
    <source>
        <strain evidence="2 3">DSM 15149</strain>
    </source>
</reference>
<dbReference type="Pfam" id="PF00668">
    <property type="entry name" value="Condensation"/>
    <property type="match status" value="1"/>
</dbReference>
<feature type="domain" description="Condensation" evidence="1">
    <location>
        <begin position="47"/>
        <end position="409"/>
    </location>
</feature>
<dbReference type="InterPro" id="IPR023213">
    <property type="entry name" value="CAT-like_dom_sf"/>
</dbReference>
<evidence type="ECO:0000313" key="2">
    <source>
        <dbReference type="EMBL" id="RKS57951.1"/>
    </source>
</evidence>